<reference evidence="1" key="1">
    <citation type="submission" date="2021-06" db="EMBL/GenBank/DDBJ databases">
        <title>Updating the genus Pseudomonas: Description of 43 new species and partition of the Pseudomonas putida group.</title>
        <authorList>
            <person name="Girard L."/>
            <person name="Lood C."/>
            <person name="Vandamme P."/>
            <person name="Rokni-Zadeh H."/>
            <person name="Van Noort V."/>
            <person name="Hofte M."/>
            <person name="Lavigne R."/>
            <person name="De Mot R."/>
        </authorList>
    </citation>
    <scope>NUCLEOTIDE SEQUENCE</scope>
    <source>
        <strain evidence="1">SWRI79</strain>
    </source>
</reference>
<dbReference type="InterPro" id="IPR050767">
    <property type="entry name" value="Sel1_AlgK"/>
</dbReference>
<dbReference type="EMBL" id="JAHSTV010000009">
    <property type="protein sequence ID" value="MBV4465557.1"/>
    <property type="molecule type" value="Genomic_DNA"/>
</dbReference>
<dbReference type="InterPro" id="IPR006597">
    <property type="entry name" value="Sel1-like"/>
</dbReference>
<dbReference type="PANTHER" id="PTHR11102">
    <property type="entry name" value="SEL-1-LIKE PROTEIN"/>
    <property type="match status" value="1"/>
</dbReference>
<dbReference type="SMART" id="SM00671">
    <property type="entry name" value="SEL1"/>
    <property type="match status" value="4"/>
</dbReference>
<proteinExistence type="predicted"/>
<dbReference type="PANTHER" id="PTHR11102:SF160">
    <property type="entry name" value="ERAD-ASSOCIATED E3 UBIQUITIN-PROTEIN LIGASE COMPONENT HRD3"/>
    <property type="match status" value="1"/>
</dbReference>
<dbReference type="Pfam" id="PF08238">
    <property type="entry name" value="Sel1"/>
    <property type="match status" value="4"/>
</dbReference>
<accession>A0ABS6PZR0</accession>
<keyword evidence="2" id="KW-1185">Reference proteome</keyword>
<gene>
    <name evidence="1" type="ORF">KVG95_19710</name>
</gene>
<sequence>MLEESPARAAQAILIAAREGVLDAQALLGQILLDGRGIAQDQALAVRWFGIAAGQGHLMARNMLGRCHEHGWGCTADASIAEGHYRVAAEAGLDWAMYNYANLLATGRGVIEDQVQALSLYRQAAELGHAKSMNLLGRYLEEGRVCPVDPQAARDWYRRSAVGGDFRGQFSYAAVLADEGKIDEALCWLHKALDGGNLNFLRVASKALVSATDLRIRALAIEYRQKTMQLGAEQCRLTHEALADVDAGRVFDHEIVQAWADSLSTDHPLPLPLQ</sequence>
<dbReference type="Proteomes" id="UP000886900">
    <property type="component" value="Unassembled WGS sequence"/>
</dbReference>
<organism evidence="1 2">
    <name type="scientific">Pseudomonas farris</name>
    <dbReference type="NCBI Taxonomy" id="2841207"/>
    <lineage>
        <taxon>Bacteria</taxon>
        <taxon>Pseudomonadati</taxon>
        <taxon>Pseudomonadota</taxon>
        <taxon>Gammaproteobacteria</taxon>
        <taxon>Pseudomonadales</taxon>
        <taxon>Pseudomonadaceae</taxon>
        <taxon>Pseudomonas</taxon>
    </lineage>
</organism>
<name>A0ABS6PZR0_9PSED</name>
<evidence type="ECO:0000313" key="2">
    <source>
        <dbReference type="Proteomes" id="UP000886900"/>
    </source>
</evidence>
<evidence type="ECO:0000313" key="1">
    <source>
        <dbReference type="EMBL" id="MBV4465557.1"/>
    </source>
</evidence>
<protein>
    <submittedName>
        <fullName evidence="1">Sel1 repeat family protein</fullName>
    </submittedName>
</protein>
<comment type="caution">
    <text evidence="1">The sequence shown here is derived from an EMBL/GenBank/DDBJ whole genome shotgun (WGS) entry which is preliminary data.</text>
</comment>